<name>A0ACB7HSL9_MANES</name>
<reference evidence="2" key="1">
    <citation type="journal article" date="2016" name="Nat. Biotechnol.">
        <title>Sequencing wild and cultivated cassava and related species reveals extensive interspecific hybridization and genetic diversity.</title>
        <authorList>
            <person name="Bredeson J.V."/>
            <person name="Lyons J.B."/>
            <person name="Prochnik S.E."/>
            <person name="Wu G.A."/>
            <person name="Ha C.M."/>
            <person name="Edsinger-Gonzales E."/>
            <person name="Grimwood J."/>
            <person name="Schmutz J."/>
            <person name="Rabbi I.Y."/>
            <person name="Egesi C."/>
            <person name="Nauluvula P."/>
            <person name="Lebot V."/>
            <person name="Ndunguru J."/>
            <person name="Mkamilo G."/>
            <person name="Bart R.S."/>
            <person name="Setter T.L."/>
            <person name="Gleadow R.M."/>
            <person name="Kulakow P."/>
            <person name="Ferguson M.E."/>
            <person name="Rounsley S."/>
            <person name="Rokhsar D.S."/>
        </authorList>
    </citation>
    <scope>NUCLEOTIDE SEQUENCE [LARGE SCALE GENOMIC DNA]</scope>
    <source>
        <strain evidence="2">cv. AM560-2</strain>
    </source>
</reference>
<proteinExistence type="predicted"/>
<gene>
    <name evidence="1" type="ORF">MANES_04G046616v8</name>
</gene>
<dbReference type="EMBL" id="CM004390">
    <property type="protein sequence ID" value="KAG8655512.1"/>
    <property type="molecule type" value="Genomic_DNA"/>
</dbReference>
<evidence type="ECO:0000313" key="2">
    <source>
        <dbReference type="Proteomes" id="UP000091857"/>
    </source>
</evidence>
<protein>
    <submittedName>
        <fullName evidence="1">Uncharacterized protein</fullName>
    </submittedName>
</protein>
<accession>A0ACB7HSL9</accession>
<sequence length="668" mass="75693">MYGKPIENRNISLSLKQENKHMVYPSLCSPMIIESLIFLFLLISQTTCNSTEINDQCAASSCGNIHNISYPFRLHTDPKNCGDHNYELACENNLTVLSLFGGKYYVQAINYDNFTIRLVDAGVNQYDCSSIPRFPFTFDNLILGNHGYLVSDLTRMICFIKCPSPVHSPSYLDYSACINGGSALKMHTYAMIIDESNWISDLMDLCSLEMISLIPHELGLENKNNISCVEIHRRLAFGFQLYWHSNSSVIFLDVDNRISGICTLFNEFIYGISLIIETIESEYSTIFTDIGIFWFVRALLGLPCVIAFLIFKWRRKHMSEYNTIEEFLQSHSNLMPVRYSYSQIKKITGGLKEKLGEGGFGSVYKGKLRSGQFSAVKILDKSKANVQDFINEVATLGKIHHVNVVQLIGFCAETSKQALVYEFMSKGSLRKYIDLEGSISISWEKLFEISLGVAYGIEYLHRGCDMQILHFDIKPDNILLDENFIPKISDFGLAKFYPTKGSIASLTVKGGTEGYMAPELFYKNMGGVSYKADVYSFGQLVLQIADRGKKENNKVIESLSEVYSPYRLHDQLSSGNLPIEDITEEEKIKARKMIITGLWCVQFQPSDRPAMNKVIEMLEGDLESLQVPPRPTLFPLDSVNTNWRELLLMTDDFTESSRSIKNLDQGTQ</sequence>
<keyword evidence="2" id="KW-1185">Reference proteome</keyword>
<dbReference type="Proteomes" id="UP000091857">
    <property type="component" value="Chromosome 4"/>
</dbReference>
<comment type="caution">
    <text evidence="1">The sequence shown here is derived from an EMBL/GenBank/DDBJ whole genome shotgun (WGS) entry which is preliminary data.</text>
</comment>
<organism evidence="1 2">
    <name type="scientific">Manihot esculenta</name>
    <name type="common">Cassava</name>
    <name type="synonym">Jatropha manihot</name>
    <dbReference type="NCBI Taxonomy" id="3983"/>
    <lineage>
        <taxon>Eukaryota</taxon>
        <taxon>Viridiplantae</taxon>
        <taxon>Streptophyta</taxon>
        <taxon>Embryophyta</taxon>
        <taxon>Tracheophyta</taxon>
        <taxon>Spermatophyta</taxon>
        <taxon>Magnoliopsida</taxon>
        <taxon>eudicotyledons</taxon>
        <taxon>Gunneridae</taxon>
        <taxon>Pentapetalae</taxon>
        <taxon>rosids</taxon>
        <taxon>fabids</taxon>
        <taxon>Malpighiales</taxon>
        <taxon>Euphorbiaceae</taxon>
        <taxon>Crotonoideae</taxon>
        <taxon>Manihoteae</taxon>
        <taxon>Manihot</taxon>
    </lineage>
</organism>
<evidence type="ECO:0000313" key="1">
    <source>
        <dbReference type="EMBL" id="KAG8655512.1"/>
    </source>
</evidence>